<dbReference type="AlphaFoldDB" id="E9I3B6"/>
<evidence type="ECO:0000313" key="2">
    <source>
        <dbReference type="EMBL" id="EFX61515.1"/>
    </source>
</evidence>
<feature type="compositionally biased region" description="Basic and acidic residues" evidence="1">
    <location>
        <begin position="1"/>
        <end position="13"/>
    </location>
</feature>
<name>E9I3B6_DAPPU</name>
<protein>
    <submittedName>
        <fullName evidence="2">Uncharacterized protein</fullName>
    </submittedName>
</protein>
<feature type="region of interest" description="Disordered" evidence="1">
    <location>
        <begin position="1"/>
        <end position="26"/>
    </location>
</feature>
<gene>
    <name evidence="2" type="ORF">DAPPUDRAFT_339171</name>
</gene>
<reference evidence="2 3" key="1">
    <citation type="journal article" date="2011" name="Science">
        <title>The ecoresponsive genome of Daphnia pulex.</title>
        <authorList>
            <person name="Colbourne J.K."/>
            <person name="Pfrender M.E."/>
            <person name="Gilbert D."/>
            <person name="Thomas W.K."/>
            <person name="Tucker A."/>
            <person name="Oakley T.H."/>
            <person name="Tokishita S."/>
            <person name="Aerts A."/>
            <person name="Arnold G.J."/>
            <person name="Basu M.K."/>
            <person name="Bauer D.J."/>
            <person name="Caceres C.E."/>
            <person name="Carmel L."/>
            <person name="Casola C."/>
            <person name="Choi J.H."/>
            <person name="Detter J.C."/>
            <person name="Dong Q."/>
            <person name="Dusheyko S."/>
            <person name="Eads B.D."/>
            <person name="Frohlich T."/>
            <person name="Geiler-Samerotte K.A."/>
            <person name="Gerlach D."/>
            <person name="Hatcher P."/>
            <person name="Jogdeo S."/>
            <person name="Krijgsveld J."/>
            <person name="Kriventseva E.V."/>
            <person name="Kultz D."/>
            <person name="Laforsch C."/>
            <person name="Lindquist E."/>
            <person name="Lopez J."/>
            <person name="Manak J.R."/>
            <person name="Muller J."/>
            <person name="Pangilinan J."/>
            <person name="Patwardhan R.P."/>
            <person name="Pitluck S."/>
            <person name="Pritham E.J."/>
            <person name="Rechtsteiner A."/>
            <person name="Rho M."/>
            <person name="Rogozin I.B."/>
            <person name="Sakarya O."/>
            <person name="Salamov A."/>
            <person name="Schaack S."/>
            <person name="Shapiro H."/>
            <person name="Shiga Y."/>
            <person name="Skalitzky C."/>
            <person name="Smith Z."/>
            <person name="Souvorov A."/>
            <person name="Sung W."/>
            <person name="Tang Z."/>
            <person name="Tsuchiya D."/>
            <person name="Tu H."/>
            <person name="Vos H."/>
            <person name="Wang M."/>
            <person name="Wolf Y.I."/>
            <person name="Yamagata H."/>
            <person name="Yamada T."/>
            <person name="Ye Y."/>
            <person name="Shaw J.R."/>
            <person name="Andrews J."/>
            <person name="Crease T.J."/>
            <person name="Tang H."/>
            <person name="Lucas S.M."/>
            <person name="Robertson H.M."/>
            <person name="Bork P."/>
            <person name="Koonin E.V."/>
            <person name="Zdobnov E.M."/>
            <person name="Grigoriev I.V."/>
            <person name="Lynch M."/>
            <person name="Boore J.L."/>
        </authorList>
    </citation>
    <scope>NUCLEOTIDE SEQUENCE [LARGE SCALE GENOMIC DNA]</scope>
</reference>
<proteinExistence type="predicted"/>
<feature type="non-terminal residue" evidence="2">
    <location>
        <position position="417"/>
    </location>
</feature>
<dbReference type="HOGENOM" id="CLU_659840_0_0_1"/>
<dbReference type="Proteomes" id="UP000000305">
    <property type="component" value="Unassembled WGS sequence"/>
</dbReference>
<evidence type="ECO:0000313" key="3">
    <source>
        <dbReference type="Proteomes" id="UP000000305"/>
    </source>
</evidence>
<accession>E9I3B6</accession>
<sequence>MHIEEEGTAHRDIGSAARGARHVGRDATDARGGQVVAEAFGQGGCLAIAAVGGGVLDDDGAEHIADAVVARGQHERHGLRAVVGGHDPGRSHDGFAAHGDAHMGASACCGGVEATTADGDGFTTIEAAARGRDRFDVVELGATGELAAQAKRQRLIGGDDRTGDGDRCKHTNTPKHQHDAAAVGTIVEQLDGLGAVALLLRRGQHGEGAVGGELQQRKVDVVVGVEGCRKALTGSNVDGEGGIGRHRQGAAIGLRRDQRHARVRQASAAARRGHVAAREQLARGKRFGGQAAAPEVDRRRGRLDIVGIAWSQGTIAVGDDLGAHALTHTSDDVGGGDLDRCCGQKRVHGRKRHRDEHFFARAQHDVRRTVGVDVEVEGAQAPAWCAVAARVRIEQRHTNTLATSDLDGVDAHAVIGE</sequence>
<evidence type="ECO:0000256" key="1">
    <source>
        <dbReference type="SAM" id="MobiDB-lite"/>
    </source>
</evidence>
<organism evidence="2 3">
    <name type="scientific">Daphnia pulex</name>
    <name type="common">Water flea</name>
    <dbReference type="NCBI Taxonomy" id="6669"/>
    <lineage>
        <taxon>Eukaryota</taxon>
        <taxon>Metazoa</taxon>
        <taxon>Ecdysozoa</taxon>
        <taxon>Arthropoda</taxon>
        <taxon>Crustacea</taxon>
        <taxon>Branchiopoda</taxon>
        <taxon>Diplostraca</taxon>
        <taxon>Cladocera</taxon>
        <taxon>Anomopoda</taxon>
        <taxon>Daphniidae</taxon>
        <taxon>Daphnia</taxon>
    </lineage>
</organism>
<dbReference type="KEGG" id="dpx:DAPPUDRAFT_339171"/>
<keyword evidence="3" id="KW-1185">Reference proteome</keyword>
<dbReference type="InParanoid" id="E9I3B6"/>
<dbReference type="EMBL" id="GL734470">
    <property type="protein sequence ID" value="EFX61515.1"/>
    <property type="molecule type" value="Genomic_DNA"/>
</dbReference>